<name>A0A9D1W810_9SPHI</name>
<dbReference type="Gene3D" id="2.60.40.1120">
    <property type="entry name" value="Carboxypeptidase-like, regulatory domain"/>
    <property type="match status" value="1"/>
</dbReference>
<dbReference type="Gene3D" id="2.40.170.20">
    <property type="entry name" value="TonB-dependent receptor, beta-barrel domain"/>
    <property type="match status" value="1"/>
</dbReference>
<evidence type="ECO:0000256" key="2">
    <source>
        <dbReference type="ARBA" id="ARBA00023136"/>
    </source>
</evidence>
<feature type="domain" description="TonB-dependent receptor plug" evidence="5">
    <location>
        <begin position="132"/>
        <end position="243"/>
    </location>
</feature>
<dbReference type="InterPro" id="IPR023996">
    <property type="entry name" value="TonB-dep_OMP_SusC/RagA"/>
</dbReference>
<dbReference type="SUPFAM" id="SSF56935">
    <property type="entry name" value="Porins"/>
    <property type="match status" value="1"/>
</dbReference>
<evidence type="ECO:0000259" key="5">
    <source>
        <dbReference type="Pfam" id="PF07715"/>
    </source>
</evidence>
<feature type="chain" id="PRO_5039490249" evidence="4">
    <location>
        <begin position="36"/>
        <end position="1041"/>
    </location>
</feature>
<dbReference type="Gene3D" id="2.170.130.10">
    <property type="entry name" value="TonB-dependent receptor, plug domain"/>
    <property type="match status" value="1"/>
</dbReference>
<dbReference type="NCBIfam" id="TIGR04056">
    <property type="entry name" value="OMP_RagA_SusC"/>
    <property type="match status" value="1"/>
</dbReference>
<reference evidence="6" key="1">
    <citation type="journal article" date="2021" name="PeerJ">
        <title>Extensive microbial diversity within the chicken gut microbiome revealed by metagenomics and culture.</title>
        <authorList>
            <person name="Gilroy R."/>
            <person name="Ravi A."/>
            <person name="Getino M."/>
            <person name="Pursley I."/>
            <person name="Horton D.L."/>
            <person name="Alikhan N.F."/>
            <person name="Baker D."/>
            <person name="Gharbi K."/>
            <person name="Hall N."/>
            <person name="Watson M."/>
            <person name="Adriaenssens E.M."/>
            <person name="Foster-Nyarko E."/>
            <person name="Jarju S."/>
            <person name="Secka A."/>
            <person name="Antonio M."/>
            <person name="Oren A."/>
            <person name="Chaudhuri R.R."/>
            <person name="La Ragione R."/>
            <person name="Hildebrand F."/>
            <person name="Pallen M.J."/>
        </authorList>
    </citation>
    <scope>NUCLEOTIDE SEQUENCE</scope>
    <source>
        <strain evidence="6">1719</strain>
    </source>
</reference>
<dbReference type="InterPro" id="IPR036942">
    <property type="entry name" value="Beta-barrel_TonB_sf"/>
</dbReference>
<reference evidence="6" key="2">
    <citation type="submission" date="2021-04" db="EMBL/GenBank/DDBJ databases">
        <authorList>
            <person name="Gilroy R."/>
        </authorList>
    </citation>
    <scope>NUCLEOTIDE SEQUENCE</scope>
    <source>
        <strain evidence="6">1719</strain>
    </source>
</reference>
<keyword evidence="4" id="KW-0732">Signal</keyword>
<evidence type="ECO:0000313" key="7">
    <source>
        <dbReference type="Proteomes" id="UP000824156"/>
    </source>
</evidence>
<keyword evidence="2" id="KW-0472">Membrane</keyword>
<keyword evidence="3" id="KW-0998">Cell outer membrane</keyword>
<dbReference type="GO" id="GO:0009279">
    <property type="term" value="C:cell outer membrane"/>
    <property type="evidence" value="ECO:0007669"/>
    <property type="project" value="UniProtKB-SubCell"/>
</dbReference>
<dbReference type="InterPro" id="IPR037066">
    <property type="entry name" value="Plug_dom_sf"/>
</dbReference>
<dbReference type="EMBL" id="DXEZ01000142">
    <property type="protein sequence ID" value="HIX54381.1"/>
    <property type="molecule type" value="Genomic_DNA"/>
</dbReference>
<dbReference type="InterPro" id="IPR012910">
    <property type="entry name" value="Plug_dom"/>
</dbReference>
<comment type="subcellular location">
    <subcellularLocation>
        <location evidence="1">Cell outer membrane</location>
    </subcellularLocation>
</comment>
<dbReference type="Proteomes" id="UP000824156">
    <property type="component" value="Unassembled WGS sequence"/>
</dbReference>
<evidence type="ECO:0000313" key="6">
    <source>
        <dbReference type="EMBL" id="HIX54381.1"/>
    </source>
</evidence>
<proteinExistence type="predicted"/>
<protein>
    <submittedName>
        <fullName evidence="6">SusC/RagA family TonB-linked outer membrane protein</fullName>
    </submittedName>
</protein>
<dbReference type="AlphaFoldDB" id="A0A9D1W810"/>
<comment type="caution">
    <text evidence="6">The sequence shown here is derived from an EMBL/GenBank/DDBJ whole genome shotgun (WGS) entry which is preliminary data.</text>
</comment>
<evidence type="ECO:0000256" key="1">
    <source>
        <dbReference type="ARBA" id="ARBA00004442"/>
    </source>
</evidence>
<sequence>MNRILAEYMTNITKRKMWRAVLLIAWISGATPVLAQTTIKGKVLSNYDKSPVSNAVVTVLNTTTNVRTGNDGTFNLEEVDEGATTIRVWSPGYYETYVEILGRTDFEITLIGEGRTNYTDVVKGAFSDNSSSVLSDVDFRSGAMDIEQVLTGEMSGLRVVNKSGMVSEGGMLNFRGVRSFDAENSPLVVVDGIPYLPDLGNSPIIGGYSRGMFAPFALKDIKEVRLLKGAETARYGSLGSNGVLVLETSASDDYETVVEFNGSYGVAHNYSTIPVLGGSPYKSLLGTIGMTQFEDVGELLVKFPFLRDDPEYYYNYRFNNATNWQDVIYRNAFVTDNHLRIKGGDAVAKYDLSLGVLSQQGALDQTANTRYSTRLNSLINLGGKFDLKAITALTYNTSKLQEQGIMPSTNPLMSALFRAPILSPYQKDVDNNILPDLDGVGQFGVSNPLALLNTADFKSDIYDVFVQANLGYQATERFRVQALLGLFSNYTRQSTFIPGLSSGTILPLEDGIALNSARAGAGQTSNISWNLQGTYQKNWDRDEALFGGGVQGLLSSQEYDAGSGRNTSSDFYRTLNYVNNDGRLFWGYNEQWNWMNIYGYTQYSWRSLAKLDVNLSIDGTSVSGAKANRFGFFPAADLSILLSNTPAFKDISSIDNLVFKVGYSKTGNSRFSSKIGQSYFGSQLYRQLAGIVVGNIPNEGIRWEDNENWQANLIFSGLNQRLNINLGYYFNRASNLLNAVPISPIGGIDKIYMNGGVINNQGLELDLNLTLLDNRDWSVNWRGNLSTLNSQVKSLAHGQDIFHKQEDDVVRINRAGDAPFSFYGANYLGVIASEQQAASLGLQDYKNRSFNAGDAHFQDVNNDGMIDSEDQVLLGSSLPNLFGGTSLSVRYKNIYLQGLLSFSKGNKVYNGLRRSLESMDTYANQSEAVLRRWQAEGQETNIPQAVFGDPMENARFSSRWIEDASYLRIENITLSYKFAQHRFNVLSNSEWYITGENLFTWTNYLGLDPVSSYSNAIGHLGADYGKIPLPRTFKFGVNFKL</sequence>
<dbReference type="InterPro" id="IPR008969">
    <property type="entry name" value="CarboxyPept-like_regulatory"/>
</dbReference>
<feature type="signal peptide" evidence="4">
    <location>
        <begin position="1"/>
        <end position="35"/>
    </location>
</feature>
<dbReference type="Pfam" id="PF13620">
    <property type="entry name" value="CarboxypepD_reg"/>
    <property type="match status" value="1"/>
</dbReference>
<dbReference type="Pfam" id="PF07715">
    <property type="entry name" value="Plug"/>
    <property type="match status" value="1"/>
</dbReference>
<gene>
    <name evidence="6" type="ORF">H9853_05095</name>
</gene>
<accession>A0A9D1W810</accession>
<organism evidence="6 7">
    <name type="scientific">Candidatus Sphingobacterium stercoripullorum</name>
    <dbReference type="NCBI Taxonomy" id="2838759"/>
    <lineage>
        <taxon>Bacteria</taxon>
        <taxon>Pseudomonadati</taxon>
        <taxon>Bacteroidota</taxon>
        <taxon>Sphingobacteriia</taxon>
        <taxon>Sphingobacteriales</taxon>
        <taxon>Sphingobacteriaceae</taxon>
        <taxon>Sphingobacterium</taxon>
    </lineage>
</organism>
<dbReference type="SUPFAM" id="SSF49464">
    <property type="entry name" value="Carboxypeptidase regulatory domain-like"/>
    <property type="match status" value="1"/>
</dbReference>
<evidence type="ECO:0000256" key="3">
    <source>
        <dbReference type="ARBA" id="ARBA00023237"/>
    </source>
</evidence>
<evidence type="ECO:0000256" key="4">
    <source>
        <dbReference type="SAM" id="SignalP"/>
    </source>
</evidence>